<dbReference type="Proteomes" id="UP000637383">
    <property type="component" value="Unassembled WGS sequence"/>
</dbReference>
<dbReference type="RefSeq" id="WP_190958720.1">
    <property type="nucleotide sequence ID" value="NZ_JACJTU010000044.1"/>
</dbReference>
<sequence length="65" mass="7276">MTVQAKPQTLNILEVADFPQIEARSLTVQLELILLFGTWLLPIHSPGTDHCDARILGYFTFFSGT</sequence>
<protein>
    <submittedName>
        <fullName evidence="1">Uncharacterized protein</fullName>
    </submittedName>
</protein>
<proteinExistence type="predicted"/>
<gene>
    <name evidence="1" type="ORF">H6H03_30520</name>
</gene>
<keyword evidence="2" id="KW-1185">Reference proteome</keyword>
<dbReference type="EMBL" id="JACJTU010000044">
    <property type="protein sequence ID" value="MBD2738165.1"/>
    <property type="molecule type" value="Genomic_DNA"/>
</dbReference>
<reference evidence="1 2" key="1">
    <citation type="journal article" date="2020" name="ISME J.">
        <title>Comparative genomics reveals insights into cyanobacterial evolution and habitat adaptation.</title>
        <authorList>
            <person name="Chen M.Y."/>
            <person name="Teng W.K."/>
            <person name="Zhao L."/>
            <person name="Hu C.X."/>
            <person name="Zhou Y.K."/>
            <person name="Han B.P."/>
            <person name="Song L.R."/>
            <person name="Shu W.S."/>
        </authorList>
    </citation>
    <scope>NUCLEOTIDE SEQUENCE [LARGE SCALE GENOMIC DNA]</scope>
    <source>
        <strain evidence="1 2">FACHB-159</strain>
    </source>
</reference>
<evidence type="ECO:0000313" key="1">
    <source>
        <dbReference type="EMBL" id="MBD2738165.1"/>
    </source>
</evidence>
<organism evidence="1 2">
    <name type="scientific">Nostoc paludosum FACHB-159</name>
    <dbReference type="NCBI Taxonomy" id="2692908"/>
    <lineage>
        <taxon>Bacteria</taxon>
        <taxon>Bacillati</taxon>
        <taxon>Cyanobacteriota</taxon>
        <taxon>Cyanophyceae</taxon>
        <taxon>Nostocales</taxon>
        <taxon>Nostocaceae</taxon>
        <taxon>Nostoc</taxon>
    </lineage>
</organism>
<accession>A0ABR8KIP1</accession>
<evidence type="ECO:0000313" key="2">
    <source>
        <dbReference type="Proteomes" id="UP000637383"/>
    </source>
</evidence>
<comment type="caution">
    <text evidence="1">The sequence shown here is derived from an EMBL/GenBank/DDBJ whole genome shotgun (WGS) entry which is preliminary data.</text>
</comment>
<name>A0ABR8KIP1_9NOSO</name>